<reference evidence="2" key="1">
    <citation type="journal article" date="2022" name="bioRxiv">
        <title>Sequencing and chromosome-scale assembly of the giantPleurodeles waltlgenome.</title>
        <authorList>
            <person name="Brown T."/>
            <person name="Elewa A."/>
            <person name="Iarovenko S."/>
            <person name="Subramanian E."/>
            <person name="Araus A.J."/>
            <person name="Petzold A."/>
            <person name="Susuki M."/>
            <person name="Suzuki K.-i.T."/>
            <person name="Hayashi T."/>
            <person name="Toyoda A."/>
            <person name="Oliveira C."/>
            <person name="Osipova E."/>
            <person name="Leigh N.D."/>
            <person name="Simon A."/>
            <person name="Yun M.H."/>
        </authorList>
    </citation>
    <scope>NUCLEOTIDE SEQUENCE</scope>
    <source>
        <strain evidence="2">20211129_DDA</strain>
        <tissue evidence="2">Liver</tissue>
    </source>
</reference>
<dbReference type="EMBL" id="JANPWB010000003">
    <property type="protein sequence ID" value="KAJ1201293.1"/>
    <property type="molecule type" value="Genomic_DNA"/>
</dbReference>
<gene>
    <name evidence="2" type="ORF">NDU88_005106</name>
</gene>
<evidence type="ECO:0000256" key="1">
    <source>
        <dbReference type="SAM" id="MobiDB-lite"/>
    </source>
</evidence>
<protein>
    <submittedName>
        <fullName evidence="2">Uncharacterized protein</fullName>
    </submittedName>
</protein>
<evidence type="ECO:0000313" key="3">
    <source>
        <dbReference type="Proteomes" id="UP001066276"/>
    </source>
</evidence>
<dbReference type="Proteomes" id="UP001066276">
    <property type="component" value="Chromosome 2_1"/>
</dbReference>
<evidence type="ECO:0000313" key="2">
    <source>
        <dbReference type="EMBL" id="KAJ1201293.1"/>
    </source>
</evidence>
<proteinExistence type="predicted"/>
<comment type="caution">
    <text evidence="2">The sequence shown here is derived from an EMBL/GenBank/DDBJ whole genome shotgun (WGS) entry which is preliminary data.</text>
</comment>
<name>A0AAV7VLT7_PLEWA</name>
<dbReference type="AlphaFoldDB" id="A0AAV7VLT7"/>
<feature type="region of interest" description="Disordered" evidence="1">
    <location>
        <begin position="51"/>
        <end position="82"/>
    </location>
</feature>
<accession>A0AAV7VLT7</accession>
<organism evidence="2 3">
    <name type="scientific">Pleurodeles waltl</name>
    <name type="common">Iberian ribbed newt</name>
    <dbReference type="NCBI Taxonomy" id="8319"/>
    <lineage>
        <taxon>Eukaryota</taxon>
        <taxon>Metazoa</taxon>
        <taxon>Chordata</taxon>
        <taxon>Craniata</taxon>
        <taxon>Vertebrata</taxon>
        <taxon>Euteleostomi</taxon>
        <taxon>Amphibia</taxon>
        <taxon>Batrachia</taxon>
        <taxon>Caudata</taxon>
        <taxon>Salamandroidea</taxon>
        <taxon>Salamandridae</taxon>
        <taxon>Pleurodelinae</taxon>
        <taxon>Pleurodeles</taxon>
    </lineage>
</organism>
<sequence length="82" mass="8800">MPSREPCWCWRCPDSPRGESLPSLFAPGGAPVRHVPSAGVSRQAPRPISNAAGTQELAHPAGTFSRSLRAGTTPPWNGRRRV</sequence>
<keyword evidence="3" id="KW-1185">Reference proteome</keyword>